<feature type="compositionally biased region" description="Low complexity" evidence="1">
    <location>
        <begin position="333"/>
        <end position="344"/>
    </location>
</feature>
<name>F0WSH5_9STRA</name>
<evidence type="ECO:0000256" key="1">
    <source>
        <dbReference type="SAM" id="MobiDB-lite"/>
    </source>
</evidence>
<dbReference type="EMBL" id="FR824277">
    <property type="protein sequence ID" value="CCA24298.1"/>
    <property type="molecule type" value="Genomic_DNA"/>
</dbReference>
<gene>
    <name evidence="2" type="primary">AlNc14C232G9318</name>
    <name evidence="2" type="ORF">ALNC14_104420</name>
</gene>
<feature type="region of interest" description="Disordered" evidence="1">
    <location>
        <begin position="322"/>
        <end position="380"/>
    </location>
</feature>
<protein>
    <submittedName>
        <fullName evidence="2">AlNc14C232G9318 protein</fullName>
    </submittedName>
</protein>
<organism evidence="2">
    <name type="scientific">Albugo laibachii Nc14</name>
    <dbReference type="NCBI Taxonomy" id="890382"/>
    <lineage>
        <taxon>Eukaryota</taxon>
        <taxon>Sar</taxon>
        <taxon>Stramenopiles</taxon>
        <taxon>Oomycota</taxon>
        <taxon>Peronosporomycetes</taxon>
        <taxon>Albuginales</taxon>
        <taxon>Albuginaceae</taxon>
        <taxon>Albugo</taxon>
    </lineage>
</organism>
<feature type="region of interest" description="Disordered" evidence="1">
    <location>
        <begin position="75"/>
        <end position="110"/>
    </location>
</feature>
<feature type="compositionally biased region" description="Basic and acidic residues" evidence="1">
    <location>
        <begin position="86"/>
        <end position="96"/>
    </location>
</feature>
<reference evidence="2" key="2">
    <citation type="submission" date="2011-02" db="EMBL/GenBank/DDBJ databases">
        <authorList>
            <person name="MacLean D."/>
        </authorList>
    </citation>
    <scope>NUCLEOTIDE SEQUENCE</scope>
</reference>
<dbReference type="AlphaFoldDB" id="F0WSH5"/>
<reference evidence="2" key="1">
    <citation type="journal article" date="2011" name="PLoS Biol.">
        <title>Gene gain and loss during evolution of obligate parasitism in the white rust pathogen of Arabidopsis thaliana.</title>
        <authorList>
            <person name="Kemen E."/>
            <person name="Gardiner A."/>
            <person name="Schultz-Larsen T."/>
            <person name="Kemen A.C."/>
            <person name="Balmuth A.L."/>
            <person name="Robert-Seilaniantz A."/>
            <person name="Bailey K."/>
            <person name="Holub E."/>
            <person name="Studholme D.J."/>
            <person name="Maclean D."/>
            <person name="Jones J.D."/>
        </authorList>
    </citation>
    <scope>NUCLEOTIDE SEQUENCE</scope>
</reference>
<accession>F0WSH5</accession>
<dbReference type="HOGENOM" id="CLU_357321_0_0_1"/>
<evidence type="ECO:0000313" key="2">
    <source>
        <dbReference type="EMBL" id="CCA24298.1"/>
    </source>
</evidence>
<proteinExistence type="predicted"/>
<feature type="compositionally biased region" description="Basic and acidic residues" evidence="1">
    <location>
        <begin position="345"/>
        <end position="379"/>
    </location>
</feature>
<sequence>MSQPRNIESDIHILRSNISDTVHDLQDVITKGNYQLSKCSQSLGIVNQALTAFTTLQETNTQLLSENNRLQSMIDKLQPQPNRLPESSRSKVEARVPHISSQKNPSNKPFKKEDLTSYFNGILPTNMIETDANGIFSSSTTRFGQICADIVLSFFMGTNFEYNQTLQSLVLSGIRSGKVECEGQYVFIDSCEETEKLDGISSSISSSRLNAGIAEMVTTAPLLEDSDGTRQYPSIVSGPRHGSIPHPKDPLIESYQKQELKFPNNESDKRDAISSVKRNAGILARIDGKPQPRNWVHGARILADSKTEVSAIGAKRFLTKETTKRRAKKTKQTDSLLSGSSLSSDNDKSVRPDNIDERFCEPQSKKQHQVDSRADKPRMETSVVNQKLTALPRDAGNVLSSDKYRVAVLDYYSRFPVNSLQYAQNNNNLRLRYQVKLRSNRYVTVKNLVQVLCAQPWLECRKRSPIYQMIDFSKTGDRLRSFLHSNAQLMNEISTVIAHWERQHWLILPKYEDWPDDHPDKLFFSQYERTRDVRHNHLKHKRVQTDGQWRRLLSDGHVATGILFDPAYFWITDTRAPWLPMQKDLIVDLIQIDYLHPSRSHFSMNPYASSFYNEQLDLIIPPPDASAKSFLVDLAPVSKLSNLFTPYNEDPAPQWKRVDAYFTQQCRTRWLKYWTRTCAEISNKMGRISRLNVFPRERSSELASKILQQDDSVLSEMTRFPWFRCLYFDFKREQLLKNPVVLNSSEERDTEILQDLPMQQTTKAHFWPSDVEEISSLIEQYKGSS</sequence>